<sequence>MEFGTIGSVVGITVICYLAAVAVKATPLDNKWLPVICGVLGGILGVVGMRVIPDYPAGDYITAIAVGIVSGLAATGSNQVFKQLKNKTEEDKA</sequence>
<keyword evidence="1" id="KW-1133">Transmembrane helix</keyword>
<evidence type="ECO:0000313" key="3">
    <source>
        <dbReference type="Proteomes" id="UP000515823"/>
    </source>
</evidence>
<name>A0A7G9G6X9_9FIRM</name>
<evidence type="ECO:0000313" key="2">
    <source>
        <dbReference type="EMBL" id="QNM06561.1"/>
    </source>
</evidence>
<dbReference type="RefSeq" id="WP_249304094.1">
    <property type="nucleotide sequence ID" value="NZ_CP060634.1"/>
</dbReference>
<dbReference type="InterPro" id="IPR032111">
    <property type="entry name" value="Clostridium_phage_holin"/>
</dbReference>
<protein>
    <submittedName>
        <fullName evidence="2">Phage holin family protein</fullName>
    </submittedName>
</protein>
<dbReference type="Pfam" id="PF16079">
    <property type="entry name" value="Phage_holin_5_2"/>
    <property type="match status" value="1"/>
</dbReference>
<dbReference type="EMBL" id="CP060634">
    <property type="protein sequence ID" value="QNM06561.1"/>
    <property type="molecule type" value="Genomic_DNA"/>
</dbReference>
<evidence type="ECO:0000256" key="1">
    <source>
        <dbReference type="SAM" id="Phobius"/>
    </source>
</evidence>
<dbReference type="Proteomes" id="UP000515823">
    <property type="component" value="Chromosome"/>
</dbReference>
<reference evidence="2 3" key="1">
    <citation type="submission" date="2020-08" db="EMBL/GenBank/DDBJ databases">
        <authorList>
            <person name="Liu C."/>
            <person name="Sun Q."/>
        </authorList>
    </citation>
    <scope>NUCLEOTIDE SEQUENCE [LARGE SCALE GENOMIC DNA]</scope>
    <source>
        <strain evidence="2 3">NSJ-38</strain>
    </source>
</reference>
<organism evidence="2 3">
    <name type="scientific">Qiania dongpingensis</name>
    <dbReference type="NCBI Taxonomy" id="2763669"/>
    <lineage>
        <taxon>Bacteria</taxon>
        <taxon>Bacillati</taxon>
        <taxon>Bacillota</taxon>
        <taxon>Clostridia</taxon>
        <taxon>Lachnospirales</taxon>
        <taxon>Lachnospiraceae</taxon>
        <taxon>Qiania</taxon>
    </lineage>
</organism>
<keyword evidence="1" id="KW-0812">Transmembrane</keyword>
<feature type="transmembrane region" description="Helical" evidence="1">
    <location>
        <begin position="6"/>
        <end position="25"/>
    </location>
</feature>
<feature type="transmembrane region" description="Helical" evidence="1">
    <location>
        <begin position="58"/>
        <end position="77"/>
    </location>
</feature>
<dbReference type="AlphaFoldDB" id="A0A7G9G6X9"/>
<accession>A0A7G9G6X9</accession>
<keyword evidence="1" id="KW-0472">Membrane</keyword>
<keyword evidence="3" id="KW-1185">Reference proteome</keyword>
<gene>
    <name evidence="2" type="ORF">H9Q78_05360</name>
</gene>
<proteinExistence type="predicted"/>
<dbReference type="KEGG" id="qdo:H9Q78_05360"/>
<feature type="transmembrane region" description="Helical" evidence="1">
    <location>
        <begin position="32"/>
        <end position="52"/>
    </location>
</feature>